<evidence type="ECO:0000313" key="2">
    <source>
        <dbReference type="Proteomes" id="UP001371218"/>
    </source>
</evidence>
<evidence type="ECO:0000313" key="1">
    <source>
        <dbReference type="EMBL" id="MEK8031555.1"/>
    </source>
</evidence>
<dbReference type="Proteomes" id="UP001371218">
    <property type="component" value="Unassembled WGS sequence"/>
</dbReference>
<dbReference type="EMBL" id="JBBUTG010000006">
    <property type="protein sequence ID" value="MEK8031555.1"/>
    <property type="molecule type" value="Genomic_DNA"/>
</dbReference>
<organism evidence="1 2">
    <name type="scientific">Ideonella lacteola</name>
    <dbReference type="NCBI Taxonomy" id="2984193"/>
    <lineage>
        <taxon>Bacteria</taxon>
        <taxon>Pseudomonadati</taxon>
        <taxon>Pseudomonadota</taxon>
        <taxon>Betaproteobacteria</taxon>
        <taxon>Burkholderiales</taxon>
        <taxon>Sphaerotilaceae</taxon>
        <taxon>Ideonella</taxon>
    </lineage>
</organism>
<proteinExistence type="predicted"/>
<protein>
    <submittedName>
        <fullName evidence="1">Polyhydroxyalkanoic acid system family protein</fullName>
    </submittedName>
</protein>
<reference evidence="1 2" key="1">
    <citation type="submission" date="2024-04" db="EMBL/GenBank/DDBJ databases">
        <title>Novel species of the genus Ideonella isolated from streams.</title>
        <authorList>
            <person name="Lu H."/>
        </authorList>
    </citation>
    <scope>NUCLEOTIDE SEQUENCE [LARGE SCALE GENOMIC DNA]</scope>
    <source>
        <strain evidence="1 2">DXS29W</strain>
    </source>
</reference>
<gene>
    <name evidence="1" type="ORF">AACH06_12070</name>
</gene>
<sequence>MPDIKIRRDHTLGLDKARKVAWKWAEHVEKKFEMECSVLEGETSDTVHFKRSGVSGSMIVTGEHFEVHAKLGLLMAAFAGQIQAEVGRQLDDALAKEEAKAKKA</sequence>
<dbReference type="RefSeq" id="WP_341425945.1">
    <property type="nucleotide sequence ID" value="NZ_JBBUTG010000006.1"/>
</dbReference>
<keyword evidence="2" id="KW-1185">Reference proteome</keyword>
<dbReference type="NCBIfam" id="TIGR02610">
    <property type="entry name" value="PHA_gran_rgn"/>
    <property type="match status" value="1"/>
</dbReference>
<name>A0ABU9BNM1_9BURK</name>
<comment type="caution">
    <text evidence="1">The sequence shown here is derived from an EMBL/GenBank/DDBJ whole genome shotgun (WGS) entry which is preliminary data.</text>
</comment>
<dbReference type="Pfam" id="PF09650">
    <property type="entry name" value="PHA_gran_rgn"/>
    <property type="match status" value="1"/>
</dbReference>
<accession>A0ABU9BNM1</accession>
<dbReference type="InterPro" id="IPR013433">
    <property type="entry name" value="PHA_gran_rgn"/>
</dbReference>